<name>I3UT77_PSEPU</name>
<proteinExistence type="predicted"/>
<dbReference type="EMBL" id="CP003588">
    <property type="protein sequence ID" value="AFK68698.1"/>
    <property type="molecule type" value="Genomic_DNA"/>
</dbReference>
<reference evidence="1 2" key="1">
    <citation type="journal article" date="2012" name="J. Bacteriol.">
        <title>Complete Genome Sequence of the Naphthalene-Degrading Pseudomonas putida Strain ND6.</title>
        <authorList>
            <person name="Li S."/>
            <person name="Zhao H."/>
            <person name="Li Y."/>
            <person name="Niu S."/>
            <person name="Cai B."/>
        </authorList>
    </citation>
    <scope>NUCLEOTIDE SEQUENCE [LARGE SCALE GENOMIC DNA]</scope>
    <source>
        <strain evidence="1 2">ND6</strain>
    </source>
</reference>
<evidence type="ECO:0000313" key="1">
    <source>
        <dbReference type="EMBL" id="AFK68698.1"/>
    </source>
</evidence>
<sequence>MGLALAPTRRIQLAAQAVIIMRCTCLRFFTTIKSASRAGLQAKRVDLENRCVSGRRI</sequence>
<evidence type="ECO:0000313" key="2">
    <source>
        <dbReference type="Proteomes" id="UP000005268"/>
    </source>
</evidence>
<protein>
    <submittedName>
        <fullName evidence="1">Uncharacterized protein</fullName>
    </submittedName>
</protein>
<dbReference type="HOGENOM" id="CLU_2993338_0_0_6"/>
<organism evidence="1 2">
    <name type="scientific">Pseudomonas putida ND6</name>
    <dbReference type="NCBI Taxonomy" id="231023"/>
    <lineage>
        <taxon>Bacteria</taxon>
        <taxon>Pseudomonadati</taxon>
        <taxon>Pseudomonadota</taxon>
        <taxon>Gammaproteobacteria</taxon>
        <taxon>Pseudomonadales</taxon>
        <taxon>Pseudomonadaceae</taxon>
        <taxon>Pseudomonas</taxon>
    </lineage>
</organism>
<gene>
    <name evidence="1" type="ORF">YSA_03575</name>
</gene>
<dbReference type="KEGG" id="ppi:YSA_03575"/>
<dbReference type="Proteomes" id="UP000005268">
    <property type="component" value="Chromosome"/>
</dbReference>
<dbReference type="AlphaFoldDB" id="I3UT77"/>
<accession>I3UT77</accession>